<comment type="caution">
    <text evidence="2">The sequence shown here is derived from an EMBL/GenBank/DDBJ whole genome shotgun (WGS) entry which is preliminary data.</text>
</comment>
<protein>
    <submittedName>
        <fullName evidence="2">Uncharacterized protein</fullName>
    </submittedName>
</protein>
<accession>A0A161WND8</accession>
<organism evidence="2 3">
    <name type="scientific">Nocardia terpenica</name>
    <dbReference type="NCBI Taxonomy" id="455432"/>
    <lineage>
        <taxon>Bacteria</taxon>
        <taxon>Bacillati</taxon>
        <taxon>Actinomycetota</taxon>
        <taxon>Actinomycetes</taxon>
        <taxon>Mycobacteriales</taxon>
        <taxon>Nocardiaceae</taxon>
        <taxon>Nocardia</taxon>
    </lineage>
</organism>
<feature type="compositionally biased region" description="Low complexity" evidence="1">
    <location>
        <begin position="31"/>
        <end position="42"/>
    </location>
</feature>
<evidence type="ECO:0000256" key="1">
    <source>
        <dbReference type="SAM" id="MobiDB-lite"/>
    </source>
</evidence>
<keyword evidence="3" id="KW-1185">Reference proteome</keyword>
<evidence type="ECO:0000313" key="3">
    <source>
        <dbReference type="Proteomes" id="UP000076512"/>
    </source>
</evidence>
<sequence>MPFRPPATYPPTSEHTTRIMNVKTRGLPRGSSSISTANEASSGIQDSTNTEIAVSRRKFRGVAARPPWPVAQNGQAMPQPAWLEMHRVLRSG</sequence>
<reference evidence="2 3" key="1">
    <citation type="submission" date="2016-04" db="EMBL/GenBank/DDBJ databases">
        <authorList>
            <person name="Evans L.H."/>
            <person name="Alamgir A."/>
            <person name="Owens N."/>
            <person name="Weber N.D."/>
            <person name="Virtaneva K."/>
            <person name="Barbian K."/>
            <person name="Babar A."/>
            <person name="Rosenke K."/>
        </authorList>
    </citation>
    <scope>NUCLEOTIDE SEQUENCE [LARGE SCALE GENOMIC DNA]</scope>
    <source>
        <strain evidence="2 3">IFM 0406</strain>
    </source>
</reference>
<dbReference type="AlphaFoldDB" id="A0A161WND8"/>
<name>A0A161WND8_9NOCA</name>
<dbReference type="Proteomes" id="UP000076512">
    <property type="component" value="Unassembled WGS sequence"/>
</dbReference>
<proteinExistence type="predicted"/>
<evidence type="ECO:0000313" key="2">
    <source>
        <dbReference type="EMBL" id="KZM74635.1"/>
    </source>
</evidence>
<gene>
    <name evidence="2" type="ORF">AWN90_21410</name>
</gene>
<feature type="region of interest" description="Disordered" evidence="1">
    <location>
        <begin position="25"/>
        <end position="49"/>
    </location>
</feature>
<dbReference type="STRING" id="455432.AWN90_21410"/>
<dbReference type="EMBL" id="LWGR01000004">
    <property type="protein sequence ID" value="KZM74635.1"/>
    <property type="molecule type" value="Genomic_DNA"/>
</dbReference>